<dbReference type="RefSeq" id="WP_092724502.1">
    <property type="nucleotide sequence ID" value="NZ_FNNO01000011.1"/>
</dbReference>
<dbReference type="EMBL" id="FNNO01000011">
    <property type="protein sequence ID" value="SDX22717.1"/>
    <property type="molecule type" value="Genomic_DNA"/>
</dbReference>
<comment type="caution">
    <text evidence="1">The sequence shown here is derived from an EMBL/GenBank/DDBJ whole genome shotgun (WGS) entry which is preliminary data.</text>
</comment>
<reference evidence="1 2" key="1">
    <citation type="submission" date="2016-10" db="EMBL/GenBank/DDBJ databases">
        <authorList>
            <person name="Varghese N."/>
            <person name="Submissions S."/>
        </authorList>
    </citation>
    <scope>NUCLEOTIDE SEQUENCE [LARGE SCALE GENOMIC DNA]</scope>
    <source>
        <strain evidence="1 2">DSM 25353</strain>
    </source>
</reference>
<organism evidence="1 2">
    <name type="scientific">Hydrobacter penzbergensis</name>
    <dbReference type="NCBI Taxonomy" id="1235997"/>
    <lineage>
        <taxon>Bacteria</taxon>
        <taxon>Pseudomonadati</taxon>
        <taxon>Bacteroidota</taxon>
        <taxon>Chitinophagia</taxon>
        <taxon>Chitinophagales</taxon>
        <taxon>Chitinophagaceae</taxon>
        <taxon>Hydrobacter</taxon>
    </lineage>
</organism>
<name>A0A8X8LF22_9BACT</name>
<sequence>MSKDKKPPNNGSENEDSLNLSFDELMKRALNTKIQPDTMQRVVLSDKKRTHFGSLPKGTKAIIIHDCEFINSNITYAMFYTYRHPEITLKRTTKITDPKDEKFKEIVIELKNNAILDFGEIYPETFDSYYFEIITDNADDKINGEIHLYFNFKVR</sequence>
<protein>
    <submittedName>
        <fullName evidence="1">Uncharacterized protein</fullName>
    </submittedName>
</protein>
<keyword evidence="2" id="KW-1185">Reference proteome</keyword>
<dbReference type="Proteomes" id="UP000198711">
    <property type="component" value="Unassembled WGS sequence"/>
</dbReference>
<gene>
    <name evidence="1" type="ORF">SAMN05444410_11161</name>
</gene>
<proteinExistence type="predicted"/>
<evidence type="ECO:0000313" key="1">
    <source>
        <dbReference type="EMBL" id="SDX22717.1"/>
    </source>
</evidence>
<dbReference type="AlphaFoldDB" id="A0A8X8LF22"/>
<evidence type="ECO:0000313" key="2">
    <source>
        <dbReference type="Proteomes" id="UP000198711"/>
    </source>
</evidence>
<accession>A0A8X8LF22</accession>